<dbReference type="CDD" id="cd07041">
    <property type="entry name" value="STAS_RsbR_RsbS_like"/>
    <property type="match status" value="1"/>
</dbReference>
<dbReference type="PROSITE" id="PS50801">
    <property type="entry name" value="STAS"/>
    <property type="match status" value="1"/>
</dbReference>
<keyword evidence="1" id="KW-0597">Phosphoprotein</keyword>
<comment type="caution">
    <text evidence="3">The sequence shown here is derived from an EMBL/GenBank/DDBJ whole genome shotgun (WGS) entry which is preliminary data.</text>
</comment>
<sequence>MTQIKGLGEAIIEKRYELSKISARLRESEEGSQKQDRQLRTISEEEGKELQAQFISLLGQALVDGKDSVFDDVTEWGRKAGQIAVNEGIPLEESLNGIRHFRRAVWKVVEEEVGTQNVPSSEVVRIGYVLDPLLDRCVYAYSLAYVESHKEQLDNAQQAFQELSVPVVPLTDDVAVLPLIGDIDTYRAHFIMEKALKRSTELKLSRLLIDLSGVLVIDTMVAQSLFEVIQALELLGVKTILTGIRPELAQTAIQLGIDFTNINTTATMKQALQNIGFVTAKN</sequence>
<dbReference type="RefSeq" id="WP_138122157.1">
    <property type="nucleotide sequence ID" value="NZ_SWLG01000001.1"/>
</dbReference>
<dbReference type="Pfam" id="PF14361">
    <property type="entry name" value="RsbRD_N"/>
    <property type="match status" value="1"/>
</dbReference>
<dbReference type="InterPro" id="IPR002645">
    <property type="entry name" value="STAS_dom"/>
</dbReference>
<dbReference type="InterPro" id="IPR036513">
    <property type="entry name" value="STAS_dom_sf"/>
</dbReference>
<evidence type="ECO:0000313" key="3">
    <source>
        <dbReference type="EMBL" id="TLS38879.1"/>
    </source>
</evidence>
<protein>
    <submittedName>
        <fullName evidence="3">STAS domain-containing protein</fullName>
    </submittedName>
</protein>
<accession>A0A5R9F8M8</accession>
<proteinExistence type="predicted"/>
<dbReference type="Pfam" id="PF01740">
    <property type="entry name" value="STAS"/>
    <property type="match status" value="1"/>
</dbReference>
<dbReference type="InterPro" id="IPR025751">
    <property type="entry name" value="RsbRD_N_dom"/>
</dbReference>
<dbReference type="EMBL" id="SWLG01000001">
    <property type="protein sequence ID" value="TLS38879.1"/>
    <property type="molecule type" value="Genomic_DNA"/>
</dbReference>
<dbReference type="SUPFAM" id="SSF52091">
    <property type="entry name" value="SpoIIaa-like"/>
    <property type="match status" value="1"/>
</dbReference>
<dbReference type="InterPro" id="IPR051932">
    <property type="entry name" value="Bact_StressResp_Reg"/>
</dbReference>
<dbReference type="AlphaFoldDB" id="A0A5R9F8M8"/>
<dbReference type="OrthoDB" id="9800154at2"/>
<evidence type="ECO:0000259" key="2">
    <source>
        <dbReference type="PROSITE" id="PS50801"/>
    </source>
</evidence>
<organism evidence="3 4">
    <name type="scientific">Exobacillus caeni</name>
    <dbReference type="NCBI Taxonomy" id="2574798"/>
    <lineage>
        <taxon>Bacteria</taxon>
        <taxon>Bacillati</taxon>
        <taxon>Bacillota</taxon>
        <taxon>Bacilli</taxon>
        <taxon>Bacillales</taxon>
        <taxon>Guptibacillaceae</taxon>
        <taxon>Exobacillus</taxon>
    </lineage>
</organism>
<evidence type="ECO:0000313" key="4">
    <source>
        <dbReference type="Proteomes" id="UP000308230"/>
    </source>
</evidence>
<keyword evidence="4" id="KW-1185">Reference proteome</keyword>
<name>A0A5R9F8M8_9BACL</name>
<feature type="domain" description="STAS" evidence="2">
    <location>
        <begin position="164"/>
        <end position="275"/>
    </location>
</feature>
<reference evidence="3 4" key="1">
    <citation type="submission" date="2019-04" db="EMBL/GenBank/DDBJ databases">
        <title>Bacillus caeni sp. nov., a bacterium isolated from mangrove sediment.</title>
        <authorList>
            <person name="Huang H."/>
            <person name="Mo K."/>
            <person name="Hu Y."/>
        </authorList>
    </citation>
    <scope>NUCLEOTIDE SEQUENCE [LARGE SCALE GENOMIC DNA]</scope>
    <source>
        <strain evidence="3 4">HB172195</strain>
    </source>
</reference>
<dbReference type="PANTHER" id="PTHR33745:SF3">
    <property type="entry name" value="RSBT CO-ANTAGONIST PROTEIN RSBRC"/>
    <property type="match status" value="1"/>
</dbReference>
<dbReference type="Proteomes" id="UP000308230">
    <property type="component" value="Unassembled WGS sequence"/>
</dbReference>
<dbReference type="PANTHER" id="PTHR33745">
    <property type="entry name" value="RSBT ANTAGONIST PROTEIN RSBS-RELATED"/>
    <property type="match status" value="1"/>
</dbReference>
<evidence type="ECO:0000256" key="1">
    <source>
        <dbReference type="ARBA" id="ARBA00022553"/>
    </source>
</evidence>
<gene>
    <name evidence="3" type="ORF">FCL54_00770</name>
</gene>
<dbReference type="Gene3D" id="3.30.750.24">
    <property type="entry name" value="STAS domain"/>
    <property type="match status" value="1"/>
</dbReference>